<reference evidence="1 2" key="1">
    <citation type="journal article" date="2010" name="Stand. Genomic Sci.">
        <title>Complete genome sequence of Haloterrigena turkmenica type strain (4k).</title>
        <authorList>
            <person name="Saunders E."/>
            <person name="Tindall B.J."/>
            <person name="Fahnrich R."/>
            <person name="Lapidus A."/>
            <person name="Copeland A."/>
            <person name="Del Rio T.G."/>
            <person name="Lucas S."/>
            <person name="Chen F."/>
            <person name="Tice H."/>
            <person name="Cheng J.F."/>
            <person name="Han C."/>
            <person name="Detter J.C."/>
            <person name="Bruce D."/>
            <person name="Goodwin L."/>
            <person name="Chain P."/>
            <person name="Pitluck S."/>
            <person name="Pati A."/>
            <person name="Ivanova N."/>
            <person name="Mavromatis K."/>
            <person name="Chen A."/>
            <person name="Palaniappan K."/>
            <person name="Land M."/>
            <person name="Hauser L."/>
            <person name="Chang Y.J."/>
            <person name="Jeffries C.D."/>
            <person name="Brettin T."/>
            <person name="Rohde M."/>
            <person name="Goker M."/>
            <person name="Bristow J."/>
            <person name="Eisen J.A."/>
            <person name="Markowitz V."/>
            <person name="Hugenholtz P."/>
            <person name="Klenk H.P."/>
            <person name="Kyrpides N.C."/>
        </authorList>
    </citation>
    <scope>NUCLEOTIDE SEQUENCE [LARGE SCALE GENOMIC DNA]</scope>
    <source>
        <strain evidence="2">ATCC 51198 / DSM 5511 / JCM 9101 / NCIMB 13204 / VKM B-1734 / 4k</strain>
    </source>
</reference>
<keyword evidence="1" id="KW-0614">Plasmid</keyword>
<dbReference type="KEGG" id="htu:Htur_5015"/>
<accession>D2S3F6</accession>
<protein>
    <submittedName>
        <fullName evidence="1">Uncharacterized protein</fullName>
    </submittedName>
</protein>
<dbReference type="HOGENOM" id="CLU_2857065_0_0_2"/>
<dbReference type="RefSeq" id="WP_012946142.1">
    <property type="nucleotide sequence ID" value="NC_013748.1"/>
</dbReference>
<dbReference type="EMBL" id="CP001865">
    <property type="protein sequence ID" value="ADB63903.1"/>
    <property type="molecule type" value="Genomic_DNA"/>
</dbReference>
<geneLocation type="plasmid" evidence="1 2">
    <name>pHTUR05</name>
</geneLocation>
<proteinExistence type="predicted"/>
<sequence>MGDKPNDGESSDEKIRVSVTLPKKALDELVANSPVRADYQDGIETAVETQLEIDNADEYTIVKNRE</sequence>
<dbReference type="AlphaFoldDB" id="D2S3F6"/>
<dbReference type="OrthoDB" id="193139at2157"/>
<dbReference type="GeneID" id="8745821"/>
<keyword evidence="2" id="KW-1185">Reference proteome</keyword>
<evidence type="ECO:0000313" key="1">
    <source>
        <dbReference type="EMBL" id="ADB63903.1"/>
    </source>
</evidence>
<evidence type="ECO:0000313" key="2">
    <source>
        <dbReference type="Proteomes" id="UP000001903"/>
    </source>
</evidence>
<name>D2S3F6_HALTV</name>
<gene>
    <name evidence="1" type="ordered locus">Htur_5015</name>
</gene>
<dbReference type="Proteomes" id="UP000001903">
    <property type="component" value="Plasmid pHTUR05"/>
</dbReference>
<organism evidence="1 2">
    <name type="scientific">Haloterrigena turkmenica (strain ATCC 51198 / DSM 5511 / JCM 9101 / NCIMB 13204 / VKM B-1734 / 4k)</name>
    <name type="common">Halococcus turkmenicus</name>
    <dbReference type="NCBI Taxonomy" id="543526"/>
    <lineage>
        <taxon>Archaea</taxon>
        <taxon>Methanobacteriati</taxon>
        <taxon>Methanobacteriota</taxon>
        <taxon>Stenosarchaea group</taxon>
        <taxon>Halobacteria</taxon>
        <taxon>Halobacteriales</taxon>
        <taxon>Natrialbaceae</taxon>
        <taxon>Haloterrigena</taxon>
    </lineage>
</organism>